<dbReference type="Pfam" id="PF20901">
    <property type="entry name" value="Sf6_terminase"/>
    <property type="match status" value="1"/>
</dbReference>
<dbReference type="Gene3D" id="1.10.10.60">
    <property type="entry name" value="Homeodomain-like"/>
    <property type="match status" value="1"/>
</dbReference>
<comment type="caution">
    <text evidence="1">The sequence shown here is derived from an EMBL/GenBank/DDBJ whole genome shotgun (WGS) entry which is preliminary data.</text>
</comment>
<organism evidence="1">
    <name type="scientific">mine drainage metagenome</name>
    <dbReference type="NCBI Taxonomy" id="410659"/>
    <lineage>
        <taxon>unclassified sequences</taxon>
        <taxon>metagenomes</taxon>
        <taxon>ecological metagenomes</taxon>
    </lineage>
</organism>
<sequence length="100" mass="11206">MPCEHTIYVWLNEHEEFAQDYTRAREALAHRFAAEVISIADAAPETIKGVEKAALRTRNRIWAAERMAPKKYGARQVIDHSSSDRSMSPAPVAIIIEGAD</sequence>
<proteinExistence type="predicted"/>
<name>T1AS16_9ZZZZ</name>
<reference evidence="1" key="1">
    <citation type="submission" date="2013-08" db="EMBL/GenBank/DDBJ databases">
        <authorList>
            <person name="Mendez C."/>
            <person name="Richter M."/>
            <person name="Ferrer M."/>
            <person name="Sanchez J."/>
        </authorList>
    </citation>
    <scope>NUCLEOTIDE SEQUENCE</scope>
</reference>
<protein>
    <submittedName>
        <fullName evidence="1">Terminase small subunit</fullName>
    </submittedName>
</protein>
<dbReference type="AlphaFoldDB" id="T1AS16"/>
<dbReference type="EMBL" id="AUZX01007289">
    <property type="protein sequence ID" value="EQD60137.1"/>
    <property type="molecule type" value="Genomic_DNA"/>
</dbReference>
<gene>
    <name evidence="1" type="ORF">B1A_10236</name>
</gene>
<reference evidence="1" key="2">
    <citation type="journal article" date="2014" name="ISME J.">
        <title>Microbial stratification in low pH oxic and suboxic macroscopic growths along an acid mine drainage.</title>
        <authorList>
            <person name="Mendez-Garcia C."/>
            <person name="Mesa V."/>
            <person name="Sprenger R.R."/>
            <person name="Richter M."/>
            <person name="Diez M.S."/>
            <person name="Solano J."/>
            <person name="Bargiela R."/>
            <person name="Golyshina O.V."/>
            <person name="Manteca A."/>
            <person name="Ramos J.L."/>
            <person name="Gallego J.R."/>
            <person name="Llorente I."/>
            <person name="Martins Dos Santos V.A."/>
            <person name="Jensen O.N."/>
            <person name="Pelaez A.I."/>
            <person name="Sanchez J."/>
            <person name="Ferrer M."/>
        </authorList>
    </citation>
    <scope>NUCLEOTIDE SEQUENCE</scope>
</reference>
<evidence type="ECO:0000313" key="1">
    <source>
        <dbReference type="EMBL" id="EQD60137.1"/>
    </source>
</evidence>
<dbReference type="InterPro" id="IPR048683">
    <property type="entry name" value="Sf6_terminase"/>
</dbReference>
<accession>T1AS16</accession>